<dbReference type="EMBL" id="CP019288">
    <property type="protein sequence ID" value="QHI39261.1"/>
    <property type="molecule type" value="Genomic_DNA"/>
</dbReference>
<dbReference type="SUPFAM" id="SSF47473">
    <property type="entry name" value="EF-hand"/>
    <property type="match status" value="1"/>
</dbReference>
<dbReference type="Pfam" id="PF13499">
    <property type="entry name" value="EF-hand_7"/>
    <property type="match status" value="1"/>
</dbReference>
<evidence type="ECO:0000259" key="2">
    <source>
        <dbReference type="PROSITE" id="PS50222"/>
    </source>
</evidence>
<keyword evidence="1" id="KW-0732">Signal</keyword>
<dbReference type="SMART" id="SM00054">
    <property type="entry name" value="EFh"/>
    <property type="match status" value="2"/>
</dbReference>
<dbReference type="InterPro" id="IPR011992">
    <property type="entry name" value="EF-hand-dom_pair"/>
</dbReference>
<organism evidence="3 4">
    <name type="scientific">Kordia antarctica</name>
    <dbReference type="NCBI Taxonomy" id="1218801"/>
    <lineage>
        <taxon>Bacteria</taxon>
        <taxon>Pseudomonadati</taxon>
        <taxon>Bacteroidota</taxon>
        <taxon>Flavobacteriia</taxon>
        <taxon>Flavobacteriales</taxon>
        <taxon>Flavobacteriaceae</taxon>
        <taxon>Kordia</taxon>
    </lineage>
</organism>
<name>A0A7L4ZRY0_9FLAO</name>
<protein>
    <recommendedName>
        <fullName evidence="2">EF-hand domain-containing protein</fullName>
    </recommendedName>
</protein>
<feature type="chain" id="PRO_5029809377" description="EF-hand domain-containing protein" evidence="1">
    <location>
        <begin position="22"/>
        <end position="105"/>
    </location>
</feature>
<dbReference type="InterPro" id="IPR018247">
    <property type="entry name" value="EF_Hand_1_Ca_BS"/>
</dbReference>
<dbReference type="PROSITE" id="PS00018">
    <property type="entry name" value="EF_HAND_1"/>
    <property type="match status" value="2"/>
</dbReference>
<accession>A0A7L4ZRY0</accession>
<dbReference type="AlphaFoldDB" id="A0A7L4ZRY0"/>
<dbReference type="RefSeq" id="WP_160131750.1">
    <property type="nucleotide sequence ID" value="NZ_CP019288.1"/>
</dbReference>
<feature type="domain" description="EF-hand" evidence="2">
    <location>
        <begin position="23"/>
        <end position="58"/>
    </location>
</feature>
<dbReference type="OrthoDB" id="1453161at2"/>
<gene>
    <name evidence="3" type="ORF">IMCC3317_46660</name>
</gene>
<evidence type="ECO:0000313" key="4">
    <source>
        <dbReference type="Proteomes" id="UP000464657"/>
    </source>
</evidence>
<dbReference type="Gene3D" id="1.10.238.10">
    <property type="entry name" value="EF-hand"/>
    <property type="match status" value="1"/>
</dbReference>
<feature type="signal peptide" evidence="1">
    <location>
        <begin position="1"/>
        <end position="21"/>
    </location>
</feature>
<dbReference type="GO" id="GO:0005509">
    <property type="term" value="F:calcium ion binding"/>
    <property type="evidence" value="ECO:0007669"/>
    <property type="project" value="InterPro"/>
</dbReference>
<dbReference type="KEGG" id="kan:IMCC3317_46660"/>
<dbReference type="InterPro" id="IPR002048">
    <property type="entry name" value="EF_hand_dom"/>
</dbReference>
<dbReference type="Proteomes" id="UP000464657">
    <property type="component" value="Chromosome"/>
</dbReference>
<evidence type="ECO:0000256" key="1">
    <source>
        <dbReference type="SAM" id="SignalP"/>
    </source>
</evidence>
<keyword evidence="4" id="KW-1185">Reference proteome</keyword>
<proteinExistence type="predicted"/>
<reference evidence="3 4" key="1">
    <citation type="journal article" date="2013" name="Int. J. Syst. Evol. Microbiol.">
        <title>Kordia antarctica sp. nov., isolated from Antarctic seawater.</title>
        <authorList>
            <person name="Baek K."/>
            <person name="Choi A."/>
            <person name="Kang I."/>
            <person name="Lee K."/>
            <person name="Cho J.C."/>
        </authorList>
    </citation>
    <scope>NUCLEOTIDE SEQUENCE [LARGE SCALE GENOMIC DNA]</scope>
    <source>
        <strain evidence="3 4">IMCC3317</strain>
    </source>
</reference>
<dbReference type="PROSITE" id="PS50222">
    <property type="entry name" value="EF_HAND_2"/>
    <property type="match status" value="1"/>
</dbReference>
<sequence>MKYLKITLAVVALFAFSQTYAQDIGPKLKKKFAKIDTNSDNSVSLEELTAFYEGKKTKKGHPFKADKILLKKDTNKDGKLSLEEFAAKWDKKAKAKGKGKGKKKN</sequence>
<evidence type="ECO:0000313" key="3">
    <source>
        <dbReference type="EMBL" id="QHI39261.1"/>
    </source>
</evidence>